<feature type="region of interest" description="Disordered" evidence="1">
    <location>
        <begin position="93"/>
        <end position="119"/>
    </location>
</feature>
<evidence type="ECO:0008006" key="4">
    <source>
        <dbReference type="Google" id="ProtNLM"/>
    </source>
</evidence>
<dbReference type="HOGENOM" id="CLU_1211589_0_0_1"/>
<dbReference type="InParanoid" id="M1BA45"/>
<name>M1BA45_SOLTU</name>
<evidence type="ECO:0000313" key="2">
    <source>
        <dbReference type="EnsemblPlants" id="PGSC0003DMT400040598"/>
    </source>
</evidence>
<organism evidence="2 3">
    <name type="scientific">Solanum tuberosum</name>
    <name type="common">Potato</name>
    <dbReference type="NCBI Taxonomy" id="4113"/>
    <lineage>
        <taxon>Eukaryota</taxon>
        <taxon>Viridiplantae</taxon>
        <taxon>Streptophyta</taxon>
        <taxon>Embryophyta</taxon>
        <taxon>Tracheophyta</taxon>
        <taxon>Spermatophyta</taxon>
        <taxon>Magnoliopsida</taxon>
        <taxon>eudicotyledons</taxon>
        <taxon>Gunneridae</taxon>
        <taxon>Pentapetalae</taxon>
        <taxon>asterids</taxon>
        <taxon>lamiids</taxon>
        <taxon>Solanales</taxon>
        <taxon>Solanaceae</taxon>
        <taxon>Solanoideae</taxon>
        <taxon>Solaneae</taxon>
        <taxon>Solanum</taxon>
    </lineage>
</organism>
<feature type="region of interest" description="Disordered" evidence="1">
    <location>
        <begin position="1"/>
        <end position="25"/>
    </location>
</feature>
<evidence type="ECO:0000256" key="1">
    <source>
        <dbReference type="SAM" id="MobiDB-lite"/>
    </source>
</evidence>
<dbReference type="AlphaFoldDB" id="M1BA45"/>
<reference evidence="2" key="2">
    <citation type="submission" date="2015-06" db="UniProtKB">
        <authorList>
            <consortium name="EnsemblPlants"/>
        </authorList>
    </citation>
    <scope>IDENTIFICATION</scope>
    <source>
        <strain evidence="2">DM1-3 516 R44</strain>
    </source>
</reference>
<feature type="compositionally biased region" description="Polar residues" evidence="1">
    <location>
        <begin position="105"/>
        <end position="119"/>
    </location>
</feature>
<reference evidence="3" key="1">
    <citation type="journal article" date="2011" name="Nature">
        <title>Genome sequence and analysis of the tuber crop potato.</title>
        <authorList>
            <consortium name="The Potato Genome Sequencing Consortium"/>
        </authorList>
    </citation>
    <scope>NUCLEOTIDE SEQUENCE [LARGE SCALE GENOMIC DNA]</scope>
    <source>
        <strain evidence="3">cv. DM1-3 516 R44</strain>
    </source>
</reference>
<sequence>MSEEEVNGSQAGHRDGIDDINSVYNPSHSGEIGAICIPQDDGNAIFEVSSTTLHPLQMRGLYGAGRNKGWNCHKREEQRRYYQDWAEQSDYWKREEDQEEDHTQSSESPKSRGSASSPRANDLLSHILDAIKILEGQLCSLLALLKPKMIMKDDDIELDVVTQSGKVAISDVTGNEEAQMHEEDKGMEEEEAHIHQSISKGGRFCAGRRCFWRIAEPVRREPHSLPYGL</sequence>
<protein>
    <recommendedName>
        <fullName evidence="4">Integrase core domain containing protein</fullName>
    </recommendedName>
</protein>
<dbReference type="Proteomes" id="UP000011115">
    <property type="component" value="Unassembled WGS sequence"/>
</dbReference>
<dbReference type="Gramene" id="PGSC0003DMT400040598">
    <property type="protein sequence ID" value="PGSC0003DMT400040598"/>
    <property type="gene ID" value="PGSC0003DMG400015697"/>
</dbReference>
<evidence type="ECO:0000313" key="3">
    <source>
        <dbReference type="Proteomes" id="UP000011115"/>
    </source>
</evidence>
<dbReference type="EnsemblPlants" id="PGSC0003DMT400040598">
    <property type="protein sequence ID" value="PGSC0003DMT400040598"/>
    <property type="gene ID" value="PGSC0003DMG400015697"/>
</dbReference>
<accession>M1BA45</accession>
<dbReference type="PaxDb" id="4113-PGSC0003DMT400040598"/>
<proteinExistence type="predicted"/>
<feature type="compositionally biased region" description="Basic and acidic residues" evidence="1">
    <location>
        <begin position="93"/>
        <end position="104"/>
    </location>
</feature>
<keyword evidence="3" id="KW-1185">Reference proteome</keyword>